<dbReference type="Pfam" id="PF04230">
    <property type="entry name" value="PS_pyruv_trans"/>
    <property type="match status" value="1"/>
</dbReference>
<proteinExistence type="predicted"/>
<evidence type="ECO:0000313" key="3">
    <source>
        <dbReference type="EMBL" id="MBK9298810.1"/>
    </source>
</evidence>
<feature type="domain" description="Polysaccharide pyruvyl transferase" evidence="2">
    <location>
        <begin position="37"/>
        <end position="316"/>
    </location>
</feature>
<evidence type="ECO:0000313" key="4">
    <source>
        <dbReference type="Proteomes" id="UP000727993"/>
    </source>
</evidence>
<dbReference type="PANTHER" id="PTHR36836:SF1">
    <property type="entry name" value="COLANIC ACID BIOSYNTHESIS PROTEIN WCAK"/>
    <property type="match status" value="1"/>
</dbReference>
<dbReference type="AlphaFoldDB" id="A0A936NF26"/>
<dbReference type="GO" id="GO:0016740">
    <property type="term" value="F:transferase activity"/>
    <property type="evidence" value="ECO:0007669"/>
    <property type="project" value="UniProtKB-KW"/>
</dbReference>
<feature type="region of interest" description="Disordered" evidence="1">
    <location>
        <begin position="1"/>
        <end position="23"/>
    </location>
</feature>
<keyword evidence="3" id="KW-0808">Transferase</keyword>
<protein>
    <submittedName>
        <fullName evidence="3">Polysaccharide pyruvyl transferase family protein</fullName>
    </submittedName>
</protein>
<gene>
    <name evidence="3" type="ORF">IPN02_18660</name>
</gene>
<organism evidence="3 4">
    <name type="scientific">Candidatus Neomicrothrix subdominans</name>
    <dbReference type="NCBI Taxonomy" id="2954438"/>
    <lineage>
        <taxon>Bacteria</taxon>
        <taxon>Bacillati</taxon>
        <taxon>Actinomycetota</taxon>
        <taxon>Acidimicrobiia</taxon>
        <taxon>Acidimicrobiales</taxon>
        <taxon>Microthrixaceae</taxon>
        <taxon>Candidatus Neomicrothrix</taxon>
    </lineage>
</organism>
<dbReference type="InterPro" id="IPR007345">
    <property type="entry name" value="Polysacch_pyruvyl_Trfase"/>
</dbReference>
<dbReference type="Proteomes" id="UP000727993">
    <property type="component" value="Unassembled WGS sequence"/>
</dbReference>
<reference evidence="3 4" key="1">
    <citation type="submission" date="2020-10" db="EMBL/GenBank/DDBJ databases">
        <title>Connecting structure to function with the recovery of over 1000 high-quality activated sludge metagenome-assembled genomes encoding full-length rRNA genes using long-read sequencing.</title>
        <authorList>
            <person name="Singleton C.M."/>
            <person name="Petriglieri F."/>
            <person name="Kristensen J.M."/>
            <person name="Kirkegaard R.H."/>
            <person name="Michaelsen T.Y."/>
            <person name="Andersen M.H."/>
            <person name="Karst S.M."/>
            <person name="Dueholm M.S."/>
            <person name="Nielsen P.H."/>
            <person name="Albertsen M."/>
        </authorList>
    </citation>
    <scope>NUCLEOTIDE SEQUENCE [LARGE SCALE GENOMIC DNA]</scope>
    <source>
        <strain evidence="3">Lyne_18-Q3-R50-59_MAXAC.006</strain>
    </source>
</reference>
<evidence type="ECO:0000256" key="1">
    <source>
        <dbReference type="SAM" id="MobiDB-lite"/>
    </source>
</evidence>
<dbReference type="PANTHER" id="PTHR36836">
    <property type="entry name" value="COLANIC ACID BIOSYNTHESIS PROTEIN WCAK"/>
    <property type="match status" value="1"/>
</dbReference>
<accession>A0A936NF26</accession>
<evidence type="ECO:0000259" key="2">
    <source>
        <dbReference type="Pfam" id="PF04230"/>
    </source>
</evidence>
<comment type="caution">
    <text evidence="3">The sequence shown here is derived from an EMBL/GenBank/DDBJ whole genome shotgun (WGS) entry which is preliminary data.</text>
</comment>
<sequence>MTPTGDPRPCGPSTDRSRSRRTGDAKVAVAGWIGSTNLGDELIARAVCGQLADLGAEPVAITIDLERTDGLLGIAGVQHHRVRDTPGLIRMLRTVDGVAFGGGGLIQDETGPLNLPFHLGRLALGRLLHLPWAGVGLGVGTVSRRTGRQLVRRMMVGARAITVRDPASQERLRRLGIGSDLAADPVIAWDGVEDPSITDEVLAVSVRRPNLPGQRTLSTAPPLDDAWLGHMSSAIEAVATDLGLGVRFVAFEADQDGELHRQLAERIAVDSELVEPTVDTVLGAVGRARAVFTMRYHGAVAALLHGRPAILVDYSPKMGDLSDDLAGAMPALPVGVPHAEGAVRAMHRAVSRAGELPDHLERLVAREAANSVALGRLLAPAGHD</sequence>
<dbReference type="EMBL" id="JADJZA010000010">
    <property type="protein sequence ID" value="MBK9298810.1"/>
    <property type="molecule type" value="Genomic_DNA"/>
</dbReference>
<name>A0A936NF26_9ACTN</name>